<dbReference type="SMART" id="SM00939">
    <property type="entry name" value="PepX_C"/>
    <property type="match status" value="1"/>
</dbReference>
<dbReference type="SUPFAM" id="SSF49785">
    <property type="entry name" value="Galactose-binding domain-like"/>
    <property type="match status" value="1"/>
</dbReference>
<dbReference type="Gene3D" id="2.60.120.260">
    <property type="entry name" value="Galactose-binding domain-like"/>
    <property type="match status" value="1"/>
</dbReference>
<dbReference type="SUPFAM" id="SSF53474">
    <property type="entry name" value="alpha/beta-Hydrolases"/>
    <property type="match status" value="1"/>
</dbReference>
<proteinExistence type="predicted"/>
<dbReference type="EMBL" id="JBIALX010000006">
    <property type="protein sequence ID" value="MFF0454902.1"/>
    <property type="molecule type" value="Genomic_DNA"/>
</dbReference>
<accession>A0ABW6NIB3</accession>
<dbReference type="RefSeq" id="WP_387251783.1">
    <property type="nucleotide sequence ID" value="NZ_JBIALX010000006.1"/>
</dbReference>
<sequence>MSTPRRRLSRWIQARIIKGLAPGPHDITIRKNLRVPMDDGVELLADLITPIGAADPRLPTIVIRGPYGRSGLAAGHARALAREGFPVLFQSCRGTWGSRGVFTPQIDEQRDGIATHRWVREQDWCTGPVVTFGPSYMGFTQWAVAGKLQKEDPDIAPDALCLVVTMPDFGAITWDNAAFALRNALGWTQMMDRMIHRQLLALALGQLRPDRKLRKAFDVLPLSGGDVAANGRRVHWYQDWLDHERLTDEYWTQQSHTASVPDVTAPVYMITGWYDIFLPWQLRNYAQLAEAGRPPRLTVGPWGHLTRDMGAPTIGETVEFLKEQFADAPSKRVAPVRAYLTGAEQWHDLLTWPPTGTASETLYLHASRELGPTLPEGGVTSYVYDPADPTPAVGGPSLGPSSAPVDNAAHERRADVTVFRGEPLTTPVTVAGEPVARISFRSSRPSADIFVRICDLHPDGRSMTVCDGIRRIGGIATTETDPAPDAAGFRNIEVRLWPTFHRFAAGHRISVQISSGAHPRYARNPGSGEPAATASTIHVATQEISHAAVSPSRIDLPVWSS</sequence>
<name>A0ABW6NIB3_9NOCA</name>
<dbReference type="InterPro" id="IPR008979">
    <property type="entry name" value="Galactose-bd-like_sf"/>
</dbReference>
<evidence type="ECO:0000259" key="2">
    <source>
        <dbReference type="SMART" id="SM00939"/>
    </source>
</evidence>
<organism evidence="3 4">
    <name type="scientific">Nocardia africana</name>
    <dbReference type="NCBI Taxonomy" id="134964"/>
    <lineage>
        <taxon>Bacteria</taxon>
        <taxon>Bacillati</taxon>
        <taxon>Actinomycetota</taxon>
        <taxon>Actinomycetes</taxon>
        <taxon>Mycobacteriales</taxon>
        <taxon>Nocardiaceae</taxon>
        <taxon>Nocardia</taxon>
    </lineage>
</organism>
<feature type="domain" description="Xaa-Pro dipeptidyl-peptidase C-terminal" evidence="2">
    <location>
        <begin position="318"/>
        <end position="555"/>
    </location>
</feature>
<dbReference type="InterPro" id="IPR005674">
    <property type="entry name" value="CocE/Ser_esterase"/>
</dbReference>
<dbReference type="InterPro" id="IPR013736">
    <property type="entry name" value="Xaa-Pro_dipept_C"/>
</dbReference>
<reference evidence="3 4" key="1">
    <citation type="submission" date="2024-10" db="EMBL/GenBank/DDBJ databases">
        <title>The Natural Products Discovery Center: Release of the First 8490 Sequenced Strains for Exploring Actinobacteria Biosynthetic Diversity.</title>
        <authorList>
            <person name="Kalkreuter E."/>
            <person name="Kautsar S.A."/>
            <person name="Yang D."/>
            <person name="Bader C.D."/>
            <person name="Teijaro C.N."/>
            <person name="Fluegel L."/>
            <person name="Davis C.M."/>
            <person name="Simpson J.R."/>
            <person name="Lauterbach L."/>
            <person name="Steele A.D."/>
            <person name="Gui C."/>
            <person name="Meng S."/>
            <person name="Li G."/>
            <person name="Viehrig K."/>
            <person name="Ye F."/>
            <person name="Su P."/>
            <person name="Kiefer A.F."/>
            <person name="Nichols A."/>
            <person name="Cepeda A.J."/>
            <person name="Yan W."/>
            <person name="Fan B."/>
            <person name="Jiang Y."/>
            <person name="Adhikari A."/>
            <person name="Zheng C.-J."/>
            <person name="Schuster L."/>
            <person name="Cowan T.M."/>
            <person name="Smanski M.J."/>
            <person name="Chevrette M.G."/>
            <person name="De Carvalho L.P.S."/>
            <person name="Shen B."/>
        </authorList>
    </citation>
    <scope>NUCLEOTIDE SEQUENCE [LARGE SCALE GENOMIC DNA]</scope>
    <source>
        <strain evidence="3 4">NPDC004550</strain>
    </source>
</reference>
<dbReference type="GO" id="GO:0016787">
    <property type="term" value="F:hydrolase activity"/>
    <property type="evidence" value="ECO:0007669"/>
    <property type="project" value="UniProtKB-KW"/>
</dbReference>
<comment type="caution">
    <text evidence="3">The sequence shown here is derived from an EMBL/GenBank/DDBJ whole genome shotgun (WGS) entry which is preliminary data.</text>
</comment>
<protein>
    <submittedName>
        <fullName evidence="3">CocE/NonD family hydrolase</fullName>
    </submittedName>
</protein>
<evidence type="ECO:0000256" key="1">
    <source>
        <dbReference type="ARBA" id="ARBA00022801"/>
    </source>
</evidence>
<dbReference type="Pfam" id="PF02129">
    <property type="entry name" value="Peptidase_S15"/>
    <property type="match status" value="1"/>
</dbReference>
<dbReference type="InterPro" id="IPR000383">
    <property type="entry name" value="Xaa-Pro-like_dom"/>
</dbReference>
<keyword evidence="4" id="KW-1185">Reference proteome</keyword>
<evidence type="ECO:0000313" key="4">
    <source>
        <dbReference type="Proteomes" id="UP001601521"/>
    </source>
</evidence>
<dbReference type="NCBIfam" id="TIGR00976">
    <property type="entry name" value="CocE_NonD"/>
    <property type="match status" value="1"/>
</dbReference>
<gene>
    <name evidence="3" type="ORF">ACFYTH_16185</name>
</gene>
<keyword evidence="1 3" id="KW-0378">Hydrolase</keyword>
<dbReference type="InterPro" id="IPR029058">
    <property type="entry name" value="AB_hydrolase_fold"/>
</dbReference>
<dbReference type="Gene3D" id="3.40.50.1820">
    <property type="entry name" value="alpha/beta hydrolase"/>
    <property type="match status" value="1"/>
</dbReference>
<evidence type="ECO:0000313" key="3">
    <source>
        <dbReference type="EMBL" id="MFF0454902.1"/>
    </source>
</evidence>
<dbReference type="Gene3D" id="1.10.3020.10">
    <property type="entry name" value="alpha-amino acid ester hydrolase ( Helical cap domain)"/>
    <property type="match status" value="1"/>
</dbReference>
<dbReference type="Pfam" id="PF08530">
    <property type="entry name" value="PepX_C"/>
    <property type="match status" value="1"/>
</dbReference>
<dbReference type="Proteomes" id="UP001601521">
    <property type="component" value="Unassembled WGS sequence"/>
</dbReference>